<gene>
    <name evidence="1" type="ORF">SAMN05660324_2905</name>
</gene>
<dbReference type="Proteomes" id="UP000198863">
    <property type="component" value="Unassembled WGS sequence"/>
</dbReference>
<keyword evidence="2" id="KW-1185">Reference proteome</keyword>
<reference evidence="2" key="1">
    <citation type="submission" date="2016-10" db="EMBL/GenBank/DDBJ databases">
        <authorList>
            <person name="Varghese N."/>
            <person name="Submissions S."/>
        </authorList>
    </citation>
    <scope>NUCLEOTIDE SEQUENCE [LARGE SCALE GENOMIC DNA]</scope>
    <source>
        <strain evidence="2">DSM 44526</strain>
    </source>
</reference>
<evidence type="ECO:0000313" key="1">
    <source>
        <dbReference type="EMBL" id="SDG54527.1"/>
    </source>
</evidence>
<accession>A0A1G7V473</accession>
<organism evidence="1 2">
    <name type="scientific">Klenkia brasiliensis</name>
    <dbReference type="NCBI Taxonomy" id="333142"/>
    <lineage>
        <taxon>Bacteria</taxon>
        <taxon>Bacillati</taxon>
        <taxon>Actinomycetota</taxon>
        <taxon>Actinomycetes</taxon>
        <taxon>Geodermatophilales</taxon>
        <taxon>Geodermatophilaceae</taxon>
        <taxon>Klenkia</taxon>
    </lineage>
</organism>
<dbReference type="EMBL" id="FNCF01000004">
    <property type="protein sequence ID" value="SDG54527.1"/>
    <property type="molecule type" value="Genomic_DNA"/>
</dbReference>
<name>A0A1G7V473_9ACTN</name>
<evidence type="ECO:0000313" key="2">
    <source>
        <dbReference type="Proteomes" id="UP000198863"/>
    </source>
</evidence>
<sequence>MQIDNGDAPCDRVPPARFCTVDADAVPEPLDGIGPPAWLWAAQRRGRGVRLTPPCP</sequence>
<protein>
    <submittedName>
        <fullName evidence="1">Uncharacterized protein</fullName>
    </submittedName>
</protein>
<dbReference type="AlphaFoldDB" id="A0A1G7V473"/>
<proteinExistence type="predicted"/>